<dbReference type="EMBL" id="HF935497">
    <property type="protein sequence ID" value="CCX30837.1"/>
    <property type="molecule type" value="Genomic_DNA"/>
</dbReference>
<proteinExistence type="predicted"/>
<dbReference type="Proteomes" id="UP000018144">
    <property type="component" value="Unassembled WGS sequence"/>
</dbReference>
<organism evidence="1 2">
    <name type="scientific">Pyronema omphalodes (strain CBS 100304)</name>
    <name type="common">Pyronema confluens</name>
    <dbReference type="NCBI Taxonomy" id="1076935"/>
    <lineage>
        <taxon>Eukaryota</taxon>
        <taxon>Fungi</taxon>
        <taxon>Dikarya</taxon>
        <taxon>Ascomycota</taxon>
        <taxon>Pezizomycotina</taxon>
        <taxon>Pezizomycetes</taxon>
        <taxon>Pezizales</taxon>
        <taxon>Pyronemataceae</taxon>
        <taxon>Pyronema</taxon>
    </lineage>
</organism>
<keyword evidence="2" id="KW-1185">Reference proteome</keyword>
<accession>U4LH54</accession>
<gene>
    <name evidence="1" type="ORF">PCON_09438</name>
</gene>
<sequence>MERGSSTILRVGTLRRTKLDANKRLQKLIADPFHTQTRRCSCVRGLWMQHKKPAVTKRKPSCLGKRGVLEDKNLGTKVQKGDGAEK</sequence>
<protein>
    <submittedName>
        <fullName evidence="1">Uncharacterized protein</fullName>
    </submittedName>
</protein>
<reference evidence="1 2" key="1">
    <citation type="journal article" date="2013" name="PLoS Genet.">
        <title>The genome and development-dependent transcriptomes of Pyronema confluens: a window into fungal evolution.</title>
        <authorList>
            <person name="Traeger S."/>
            <person name="Altegoer F."/>
            <person name="Freitag M."/>
            <person name="Gabaldon T."/>
            <person name="Kempken F."/>
            <person name="Kumar A."/>
            <person name="Marcet-Houben M."/>
            <person name="Poggeler S."/>
            <person name="Stajich J.E."/>
            <person name="Nowrousian M."/>
        </authorList>
    </citation>
    <scope>NUCLEOTIDE SEQUENCE [LARGE SCALE GENOMIC DNA]</scope>
    <source>
        <strain evidence="2">CBS 100304</strain>
        <tissue evidence="1">Vegetative mycelium</tissue>
    </source>
</reference>
<name>U4LH54_PYROM</name>
<evidence type="ECO:0000313" key="1">
    <source>
        <dbReference type="EMBL" id="CCX30837.1"/>
    </source>
</evidence>
<evidence type="ECO:0000313" key="2">
    <source>
        <dbReference type="Proteomes" id="UP000018144"/>
    </source>
</evidence>
<dbReference type="AlphaFoldDB" id="U4LH54"/>